<keyword evidence="10 16" id="KW-1133">Transmembrane helix</keyword>
<feature type="transmembrane region" description="Helical" evidence="16">
    <location>
        <begin position="129"/>
        <end position="149"/>
    </location>
</feature>
<evidence type="ECO:0000256" key="6">
    <source>
        <dbReference type="ARBA" id="ARBA00022617"/>
    </source>
</evidence>
<reference evidence="20" key="1">
    <citation type="submission" date="2023-07" db="EMBL/GenBank/DDBJ databases">
        <title>Description of three actinobacteria isolated from air of manufacturing shop in a pharmaceutical factory.</title>
        <authorList>
            <person name="Zhang D.-F."/>
        </authorList>
    </citation>
    <scope>NUCLEOTIDE SEQUENCE [LARGE SCALE GENOMIC DNA]</scope>
    <source>
        <strain evidence="20">CCTCC AB 207010</strain>
    </source>
</reference>
<keyword evidence="7 16" id="KW-0812">Transmembrane</keyword>
<keyword evidence="9" id="KW-0249">Electron transport</keyword>
<comment type="caution">
    <text evidence="19">The sequence shown here is derived from an EMBL/GenBank/DDBJ whole genome shotgun (WGS) entry which is preliminary data.</text>
</comment>
<comment type="subcellular location">
    <subcellularLocation>
        <location evidence="2">Membrane</location>
        <topology evidence="2">Multi-pass membrane protein</topology>
    </subcellularLocation>
</comment>
<protein>
    <recommendedName>
        <fullName evidence="4">Cytochrome bc1 complex cytochrome b subunit</fullName>
        <ecNumber evidence="3">7.1.1.8</ecNumber>
    </recommendedName>
    <alternativeName>
        <fullName evidence="14">Cytochrome bc1 reductase complex subunit QcrB</fullName>
    </alternativeName>
</protein>
<dbReference type="PROSITE" id="PS51002">
    <property type="entry name" value="CYTB_NTER"/>
    <property type="match status" value="1"/>
</dbReference>
<feature type="transmembrane region" description="Helical" evidence="16">
    <location>
        <begin position="396"/>
        <end position="415"/>
    </location>
</feature>
<evidence type="ECO:0000256" key="8">
    <source>
        <dbReference type="ARBA" id="ARBA00022723"/>
    </source>
</evidence>
<gene>
    <name evidence="19" type="ORF">RH857_00605</name>
</gene>
<dbReference type="PANTHER" id="PTHR19271">
    <property type="entry name" value="CYTOCHROME B"/>
    <property type="match status" value="1"/>
</dbReference>
<feature type="transmembrane region" description="Helical" evidence="16">
    <location>
        <begin position="435"/>
        <end position="452"/>
    </location>
</feature>
<evidence type="ECO:0000256" key="2">
    <source>
        <dbReference type="ARBA" id="ARBA00004141"/>
    </source>
</evidence>
<feature type="region of interest" description="Disordered" evidence="15">
    <location>
        <begin position="562"/>
        <end position="582"/>
    </location>
</feature>
<evidence type="ECO:0000256" key="12">
    <source>
        <dbReference type="ARBA" id="ARBA00023136"/>
    </source>
</evidence>
<comment type="cofactor">
    <cofactor evidence="1">
        <name>heme</name>
        <dbReference type="ChEBI" id="CHEBI:30413"/>
    </cofactor>
</comment>
<keyword evidence="11" id="KW-0408">Iron</keyword>
<feature type="transmembrane region" description="Helical" evidence="16">
    <location>
        <begin position="222"/>
        <end position="246"/>
    </location>
</feature>
<evidence type="ECO:0000256" key="11">
    <source>
        <dbReference type="ARBA" id="ARBA00023004"/>
    </source>
</evidence>
<evidence type="ECO:0000256" key="7">
    <source>
        <dbReference type="ARBA" id="ARBA00022692"/>
    </source>
</evidence>
<evidence type="ECO:0000259" key="18">
    <source>
        <dbReference type="PROSITE" id="PS51003"/>
    </source>
</evidence>
<keyword evidence="8" id="KW-0479">Metal-binding</keyword>
<keyword evidence="6" id="KW-0349">Heme</keyword>
<feature type="domain" description="Cytochrome b/b6 C-terminal region profile" evidence="18">
    <location>
        <begin position="255"/>
        <end position="458"/>
    </location>
</feature>
<feature type="domain" description="Cytochrome b/b6 N-terminal region profile" evidence="17">
    <location>
        <begin position="28"/>
        <end position="254"/>
    </location>
</feature>
<feature type="transmembrane region" description="Helical" evidence="16">
    <location>
        <begin position="279"/>
        <end position="300"/>
    </location>
</feature>
<dbReference type="EMBL" id="JAVKGT010000001">
    <property type="protein sequence ID" value="MDR5710644.1"/>
    <property type="molecule type" value="Genomic_DNA"/>
</dbReference>
<proteinExistence type="predicted"/>
<dbReference type="InterPro" id="IPR016174">
    <property type="entry name" value="Di-haem_cyt_TM"/>
</dbReference>
<keyword evidence="12 16" id="KW-0472">Membrane</keyword>
<organism evidence="19 20">
    <name type="scientific">Nesterenkonia flava</name>
    <dbReference type="NCBI Taxonomy" id="469799"/>
    <lineage>
        <taxon>Bacteria</taxon>
        <taxon>Bacillati</taxon>
        <taxon>Actinomycetota</taxon>
        <taxon>Actinomycetes</taxon>
        <taxon>Micrococcales</taxon>
        <taxon>Micrococcaceae</taxon>
        <taxon>Nesterenkonia</taxon>
    </lineage>
</organism>
<keyword evidence="20" id="KW-1185">Reference proteome</keyword>
<dbReference type="InterPro" id="IPR027387">
    <property type="entry name" value="Cytb/b6-like_sf"/>
</dbReference>
<evidence type="ECO:0000259" key="17">
    <source>
        <dbReference type="PROSITE" id="PS51002"/>
    </source>
</evidence>
<evidence type="ECO:0000256" key="3">
    <source>
        <dbReference type="ARBA" id="ARBA00012951"/>
    </source>
</evidence>
<dbReference type="PROSITE" id="PS51003">
    <property type="entry name" value="CYTB_CTER"/>
    <property type="match status" value="1"/>
</dbReference>
<dbReference type="RefSeq" id="WP_310536034.1">
    <property type="nucleotide sequence ID" value="NZ_BAAAOC010000008.1"/>
</dbReference>
<dbReference type="SUPFAM" id="SSF81342">
    <property type="entry name" value="Transmembrane di-heme cytochromes"/>
    <property type="match status" value="1"/>
</dbReference>
<evidence type="ECO:0000256" key="5">
    <source>
        <dbReference type="ARBA" id="ARBA00022448"/>
    </source>
</evidence>
<dbReference type="Pfam" id="PF13631">
    <property type="entry name" value="Cytochrom_B_N_2"/>
    <property type="match status" value="1"/>
</dbReference>
<evidence type="ECO:0000313" key="19">
    <source>
        <dbReference type="EMBL" id="MDR5710644.1"/>
    </source>
</evidence>
<evidence type="ECO:0000256" key="10">
    <source>
        <dbReference type="ARBA" id="ARBA00022989"/>
    </source>
</evidence>
<dbReference type="Proteomes" id="UP001260872">
    <property type="component" value="Unassembled WGS sequence"/>
</dbReference>
<evidence type="ECO:0000256" key="14">
    <source>
        <dbReference type="ARBA" id="ARBA00029568"/>
    </source>
</evidence>
<keyword evidence="5" id="KW-0813">Transport</keyword>
<dbReference type="Gene3D" id="1.20.810.10">
    <property type="entry name" value="Cytochrome Bc1 Complex, Chain C"/>
    <property type="match status" value="1"/>
</dbReference>
<evidence type="ECO:0000256" key="15">
    <source>
        <dbReference type="SAM" id="MobiDB-lite"/>
    </source>
</evidence>
<feature type="transmembrane region" description="Helical" evidence="16">
    <location>
        <begin position="189"/>
        <end position="210"/>
    </location>
</feature>
<sequence length="582" mass="64882">MSASKEKYTEDQYLEIDSYEPKTRSGRIANYVDLRVGGTSIVREFGRKVFPDHWTFMFGEVALYSFIIVVLSGAFLTFWFDPSMATTRYSGSYAPLQGLEMSMAYATALELSFDVRGGLFMRQLHHWGALMFILAMSVHMLRVFFTGAFRKPREINWVVGCALLLAGLGAGFTGYSLPDEVLSGNGLRIIDGILKALPLVGTYLSFFLFGGEFPGNEVIPRLYTLHIFIIPAIILILIAVHLFLVVMHKHTQYPGPGRTERNVVGYPVGPVYAAKAGGFFFIVLGILSLIAGTFQINALWNYGPYDPSPVQAGAQPDWYIGPFEGVLRLMPGFIGNIPLEFVIPTPWGGNSVATPVLIPLMPVGIIFLGLFVWPWIEAWITGDKKEHHLLDRPRNAPTRTAFGVAVMINWLIMWGMGANDLIATHFGLSLNDITYWSRVLFFLGPVIGYILTKRICLALQRKDRETALHGHEAGIIEVNADGAFHEKHKRPSDHELWTLVAFDSTEPTPARPNRKGKVTMVEKFRARLNRAFYEDRVAPVSREEYLEALEHDHHDDATGLEAAQSQEAVTAGKPHGHSSSGH</sequence>
<dbReference type="InterPro" id="IPR005797">
    <property type="entry name" value="Cyt_b/b6_N"/>
</dbReference>
<feature type="transmembrane region" description="Helical" evidence="16">
    <location>
        <begin position="61"/>
        <end position="80"/>
    </location>
</feature>
<evidence type="ECO:0000256" key="1">
    <source>
        <dbReference type="ARBA" id="ARBA00001971"/>
    </source>
</evidence>
<name>A0ABU1FPV9_9MICC</name>
<feature type="transmembrane region" description="Helical" evidence="16">
    <location>
        <begin position="356"/>
        <end position="376"/>
    </location>
</feature>
<feature type="transmembrane region" description="Helical" evidence="16">
    <location>
        <begin position="155"/>
        <end position="177"/>
    </location>
</feature>
<dbReference type="EC" id="7.1.1.8" evidence="3"/>
<dbReference type="InterPro" id="IPR005798">
    <property type="entry name" value="Cyt_b/b6_C"/>
</dbReference>
<evidence type="ECO:0000256" key="9">
    <source>
        <dbReference type="ARBA" id="ARBA00022982"/>
    </source>
</evidence>
<comment type="catalytic activity">
    <reaction evidence="13">
        <text>a quinol + 2 Fe(III)-[cytochrome c](out) = a quinone + 2 Fe(II)-[cytochrome c](out) + 2 H(+)(out)</text>
        <dbReference type="Rhea" id="RHEA:11484"/>
        <dbReference type="Rhea" id="RHEA-COMP:10350"/>
        <dbReference type="Rhea" id="RHEA-COMP:14399"/>
        <dbReference type="ChEBI" id="CHEBI:15378"/>
        <dbReference type="ChEBI" id="CHEBI:24646"/>
        <dbReference type="ChEBI" id="CHEBI:29033"/>
        <dbReference type="ChEBI" id="CHEBI:29034"/>
        <dbReference type="ChEBI" id="CHEBI:132124"/>
        <dbReference type="EC" id="7.1.1.8"/>
    </reaction>
</comment>
<evidence type="ECO:0000256" key="13">
    <source>
        <dbReference type="ARBA" id="ARBA00029351"/>
    </source>
</evidence>
<evidence type="ECO:0000256" key="4">
    <source>
        <dbReference type="ARBA" id="ARBA00016116"/>
    </source>
</evidence>
<accession>A0ABU1FPV9</accession>
<evidence type="ECO:0000256" key="16">
    <source>
        <dbReference type="SAM" id="Phobius"/>
    </source>
</evidence>
<evidence type="ECO:0000313" key="20">
    <source>
        <dbReference type="Proteomes" id="UP001260872"/>
    </source>
</evidence>
<dbReference type="PANTHER" id="PTHR19271:SF16">
    <property type="entry name" value="CYTOCHROME B"/>
    <property type="match status" value="1"/>
</dbReference>